<reference evidence="2" key="1">
    <citation type="submission" date="2020-11" db="EMBL/GenBank/DDBJ databases">
        <title>Isolation and identification of active actinomycetes.</title>
        <authorList>
            <person name="Yu B."/>
        </authorList>
    </citation>
    <scope>NUCLEOTIDE SEQUENCE</scope>
    <source>
        <strain evidence="2">NEAU-YB345</strain>
    </source>
</reference>
<feature type="region of interest" description="Disordered" evidence="1">
    <location>
        <begin position="66"/>
        <end position="101"/>
    </location>
</feature>
<feature type="compositionally biased region" description="Basic and acidic residues" evidence="1">
    <location>
        <begin position="88"/>
        <end position="101"/>
    </location>
</feature>
<name>A0A931B4I8_9ACTN</name>
<proteinExistence type="predicted"/>
<dbReference type="RefSeq" id="WP_196191951.1">
    <property type="nucleotide sequence ID" value="NZ_JADPRT010000001.1"/>
</dbReference>
<sequence length="101" mass="11277">MSERSSANRYSQGGGLTDSERGGREQVRLQAVACFERGEKNREIAAALRVSERSVERWRRQWREEGLAGVASKGSPGRPRLSDTQIAKLERELERGPLAHG</sequence>
<dbReference type="Pfam" id="PF13384">
    <property type="entry name" value="HTH_23"/>
    <property type="match status" value="1"/>
</dbReference>
<protein>
    <submittedName>
        <fullName evidence="2">Helix-turn-helix domain-containing protein</fullName>
    </submittedName>
</protein>
<keyword evidence="3" id="KW-1185">Reference proteome</keyword>
<dbReference type="InterPro" id="IPR009057">
    <property type="entry name" value="Homeodomain-like_sf"/>
</dbReference>
<feature type="region of interest" description="Disordered" evidence="1">
    <location>
        <begin position="1"/>
        <end position="24"/>
    </location>
</feature>
<comment type="caution">
    <text evidence="2">The sequence shown here is derived from an EMBL/GenBank/DDBJ whole genome shotgun (WGS) entry which is preliminary data.</text>
</comment>
<dbReference type="EMBL" id="JADPRT010000001">
    <property type="protein sequence ID" value="MBF9066765.1"/>
    <property type="molecule type" value="Genomic_DNA"/>
</dbReference>
<organism evidence="2 3">
    <name type="scientific">Streptacidiphilus fuscans</name>
    <dbReference type="NCBI Taxonomy" id="2789292"/>
    <lineage>
        <taxon>Bacteria</taxon>
        <taxon>Bacillati</taxon>
        <taxon>Actinomycetota</taxon>
        <taxon>Actinomycetes</taxon>
        <taxon>Kitasatosporales</taxon>
        <taxon>Streptomycetaceae</taxon>
        <taxon>Streptacidiphilus</taxon>
    </lineage>
</organism>
<accession>A0A931B4I8</accession>
<gene>
    <name evidence="2" type="ORF">I2501_01770</name>
</gene>
<evidence type="ECO:0000313" key="3">
    <source>
        <dbReference type="Proteomes" id="UP000657385"/>
    </source>
</evidence>
<feature type="compositionally biased region" description="Polar residues" evidence="1">
    <location>
        <begin position="1"/>
        <end position="11"/>
    </location>
</feature>
<evidence type="ECO:0000256" key="1">
    <source>
        <dbReference type="SAM" id="MobiDB-lite"/>
    </source>
</evidence>
<evidence type="ECO:0000313" key="2">
    <source>
        <dbReference type="EMBL" id="MBF9066765.1"/>
    </source>
</evidence>
<dbReference type="Proteomes" id="UP000657385">
    <property type="component" value="Unassembled WGS sequence"/>
</dbReference>
<dbReference type="AlphaFoldDB" id="A0A931B4I8"/>
<dbReference type="SUPFAM" id="SSF46689">
    <property type="entry name" value="Homeodomain-like"/>
    <property type="match status" value="1"/>
</dbReference>